<dbReference type="InterPro" id="IPR013548">
    <property type="entry name" value="Plexin_cytoplasmic_RasGAP_dom"/>
</dbReference>
<feature type="domain" description="Sema" evidence="15">
    <location>
        <begin position="1"/>
        <end position="463"/>
    </location>
</feature>
<comment type="caution">
    <text evidence="12">Lacks conserved residue(s) required for the propagation of feature annotation.</text>
</comment>
<dbReference type="FunFam" id="2.60.40.10:FF:000203">
    <property type="entry name" value="Plexin B2"/>
    <property type="match status" value="1"/>
</dbReference>
<evidence type="ECO:0000256" key="10">
    <source>
        <dbReference type="ARBA" id="ARBA00023170"/>
    </source>
</evidence>
<dbReference type="Pfam" id="PF24317">
    <property type="entry name" value="PSI_Plexin-B"/>
    <property type="match status" value="1"/>
</dbReference>
<keyword evidence="9" id="KW-1015">Disulfide bond</keyword>
<dbReference type="GeneTree" id="ENSGT01150000286928"/>
<keyword evidence="11" id="KW-0325">Glycoprotein</keyword>
<dbReference type="GO" id="GO:0005886">
    <property type="term" value="C:plasma membrane"/>
    <property type="evidence" value="ECO:0007669"/>
    <property type="project" value="UniProtKB-SubCell"/>
</dbReference>
<evidence type="ECO:0000256" key="9">
    <source>
        <dbReference type="ARBA" id="ARBA00023157"/>
    </source>
</evidence>
<dbReference type="InterPro" id="IPR046800">
    <property type="entry name" value="Plexin_RBD"/>
</dbReference>
<dbReference type="PROSITE" id="PS51004">
    <property type="entry name" value="SEMA"/>
    <property type="match status" value="1"/>
</dbReference>
<evidence type="ECO:0000313" key="16">
    <source>
        <dbReference type="Ensembl" id="ENSACLP00000060341.1"/>
    </source>
</evidence>
<accession>A0AAX7U4E4</accession>
<dbReference type="InterPro" id="IPR002909">
    <property type="entry name" value="IPT_dom"/>
</dbReference>
<sequence length="1590" mass="179147">MSSLGTATITTVQRHALFSSETLINNVVADPHTGRLYVGAVNAIYQLNSDLNLEFQAKTGPKKDNRQCTPPVNDACEEAVETNNHNKLLLVHGTKDVLVVCGSLFRGICSLRNLSKVDHQLYFSDNKGEKSYVASAEEGVSVVAKGYGSHDSTKLISTRILQDHRDWVVFDSIIEASAVQANPFVLLYLHDFRFAFKDRGFVYFLFSRTLGVQDTKNFTFISRMCENDHFYYSYTELQLNCSATNKYNKVQAAYVATPGKALAQSMTSSSQYGTVSASDKVLFVTFISDEDPSTSAMCMYPLKAINDKLVQIIGACYSNSGIIDHKPAVYSPYSSKSDELCLSNNQVRTSCGAEFLPSPLASKAEFALTAEPSLTHKAHLTAVAVAEEMGHAVAFVGTNKGCVSASHLHRFVCAHLSHIHFFTCSFFNICSVHRCTRKQDCGRSSELNTWLWSPDGKCVQIQGFNPCIACVTSKWGCQWDAQTHSCSDDDHNVNGDYIIKPQQSDNCPQFESPEPALIPVGYQIPISFQGRNLDSYMVRSVRAADLLLHKHPNIVVNIICVIISLSCVCVDTERKIDSTLTVVLYSCSVGREDCSLCKHADSKYQCVWCAASHSCVYRELCRSPQPAQCPNPEITDISPRYGPLNGRISVTIKGSNMGIKKDDIKKITVAGVDCIHQEDRYSVSTRYSNRSDGERSGTSQVYFTYRVRQDLPLTHGQETHESSRCSSDPEPRTVMPERGPAAGGTVITIGGKDLDTATKEDVAVTVGGVPCEVLSFGTEITCKTGRYRGQKVPSDRLTVTVKYGTNTTKDIHGAYQYSENPKISDYNPKASFICGGRKIVVSGSGFDLIQRAMMKVQPSPDEFSHNSPPEEVRAGVITLRKSSGWRQPCNLNELAALLSTESHMEENVYNNEDIKQREESFQVQQHVVCLQVKFGHGEWVVGSVYYSRKDDIPLAIIIPAVIIPMLLFIAVSVYCYRRKSQQAEREYEKVKHQLENLEESVRDRCKKEFTDLMIEMEDHTSDLSEGRIPFLDYKTYTNRNFFLPSKDGANDPMITGKLQIPEARRATVAQALNQFSNLLNSKTFLINFIHTLERRPDFNARSRGYFASLLTVALHGKLEYYTDIMRTLLLELMDEHVQNKNPKLMLRRSETVVERMLCNWMSICLYQFLRDTAGEPLYKLFKALKHQIEKGPVDAKMKKAKYTLNDTGLLGDDVEYSVLVSMNKSTGPDVTPVKVLNCDTISQVKEKIIDQVYRNLPYSQRPKVESVALEWRPGSTGQILSDLDLTSQKEGRWKRLNTLAHYNVRDNATLVLSRVLHTQSFHQHQDSHEEKNALLEDDNTFHLVRQPDEIDEVKSKRGSMKDKAMTKAITEIYLTRLLSVKGTLQQFVDNFFRSVLCSSSVVPPAVKYFFDFLDEQAQRHDNVDEETLHIWKTNSLPMRFWVNILRNPHFIFDVHVTEVVDASLHVIAQTFMDACTKTEHKLSRESPSNKLLYAKEISTYKKMVDDYYRGIRQMVPVSDQDMNTHLAEVSRQHTDKLNTQVALNQLYQFASKYYDVIIQSLDEDPAAQNKQLTLRLQQVAAALENKVTDL</sequence>
<dbReference type="Gene3D" id="1.10.506.10">
    <property type="entry name" value="GTPase Activation - p120gap, domain 1"/>
    <property type="match status" value="1"/>
</dbReference>
<proteinExistence type="inferred from homology"/>
<evidence type="ECO:0000256" key="2">
    <source>
        <dbReference type="ARBA" id="ARBA00010297"/>
    </source>
</evidence>
<evidence type="ECO:0000256" key="4">
    <source>
        <dbReference type="ARBA" id="ARBA00022692"/>
    </source>
</evidence>
<dbReference type="GO" id="GO:0002116">
    <property type="term" value="C:semaphorin receptor complex"/>
    <property type="evidence" value="ECO:0007669"/>
    <property type="project" value="TreeGrafter"/>
</dbReference>
<evidence type="ECO:0000256" key="6">
    <source>
        <dbReference type="ARBA" id="ARBA00022737"/>
    </source>
</evidence>
<reference evidence="16" key="4">
    <citation type="submission" date="2025-09" db="UniProtKB">
        <authorList>
            <consortium name="Ensembl"/>
        </authorList>
    </citation>
    <scope>IDENTIFICATION</scope>
</reference>
<dbReference type="FunFam" id="2.60.40.10:FF:000798">
    <property type="entry name" value="Plexin B2"/>
    <property type="match status" value="1"/>
</dbReference>
<feature type="region of interest" description="Disordered" evidence="13">
    <location>
        <begin position="712"/>
        <end position="743"/>
    </location>
</feature>
<dbReference type="SUPFAM" id="SSF81296">
    <property type="entry name" value="E set domains"/>
    <property type="match status" value="2"/>
</dbReference>
<evidence type="ECO:0000256" key="8">
    <source>
        <dbReference type="ARBA" id="ARBA00023136"/>
    </source>
</evidence>
<evidence type="ECO:0000256" key="3">
    <source>
        <dbReference type="ARBA" id="ARBA00022475"/>
    </source>
</evidence>
<dbReference type="SUPFAM" id="SSF101912">
    <property type="entry name" value="Sema domain"/>
    <property type="match status" value="1"/>
</dbReference>
<dbReference type="FunFam" id="3.10.20.90:FF:000102">
    <property type="entry name" value="Plexin B2"/>
    <property type="match status" value="1"/>
</dbReference>
<dbReference type="InterPro" id="IPR016201">
    <property type="entry name" value="PSI"/>
</dbReference>
<dbReference type="GO" id="GO:0030334">
    <property type="term" value="P:regulation of cell migration"/>
    <property type="evidence" value="ECO:0007669"/>
    <property type="project" value="TreeGrafter"/>
</dbReference>
<evidence type="ECO:0000313" key="17">
    <source>
        <dbReference type="Proteomes" id="UP000265100"/>
    </source>
</evidence>
<dbReference type="GO" id="GO:0007411">
    <property type="term" value="P:axon guidance"/>
    <property type="evidence" value="ECO:0007669"/>
    <property type="project" value="UniProtKB-ARBA"/>
</dbReference>
<dbReference type="CDD" id="cd12792">
    <property type="entry name" value="RasGAP_plexin_B2"/>
    <property type="match status" value="1"/>
</dbReference>
<dbReference type="Gene3D" id="2.130.10.10">
    <property type="entry name" value="YVTN repeat-like/Quinoprotein amine dehydrogenase"/>
    <property type="match status" value="1"/>
</dbReference>
<dbReference type="GO" id="GO:0008360">
    <property type="term" value="P:regulation of cell shape"/>
    <property type="evidence" value="ECO:0007669"/>
    <property type="project" value="TreeGrafter"/>
</dbReference>
<evidence type="ECO:0000256" key="12">
    <source>
        <dbReference type="PROSITE-ProRule" id="PRU00352"/>
    </source>
</evidence>
<evidence type="ECO:0000256" key="7">
    <source>
        <dbReference type="ARBA" id="ARBA00022989"/>
    </source>
</evidence>
<dbReference type="Gene3D" id="2.60.40.10">
    <property type="entry name" value="Immunoglobulins"/>
    <property type="match status" value="2"/>
</dbReference>
<comment type="subcellular location">
    <subcellularLocation>
        <location evidence="1">Cell membrane</location>
        <topology evidence="1">Single-pass type I membrane protein</topology>
    </subcellularLocation>
</comment>
<dbReference type="Pfam" id="PF24479">
    <property type="entry name" value="PSI_PlexinA-B"/>
    <property type="match status" value="1"/>
</dbReference>
<dbReference type="Proteomes" id="UP000265100">
    <property type="component" value="Chromosome 17"/>
</dbReference>
<dbReference type="SMART" id="SM00429">
    <property type="entry name" value="IPT"/>
    <property type="match status" value="3"/>
</dbReference>
<dbReference type="Ensembl" id="ENSACLT00000075656.1">
    <property type="protein sequence ID" value="ENSACLP00000060341.1"/>
    <property type="gene ID" value="ENSACLG00000013581.2"/>
</dbReference>
<dbReference type="PANTHER" id="PTHR22625">
    <property type="entry name" value="PLEXIN"/>
    <property type="match status" value="1"/>
</dbReference>
<feature type="transmembrane region" description="Helical" evidence="14">
    <location>
        <begin position="952"/>
        <end position="976"/>
    </location>
</feature>
<dbReference type="SUPFAM" id="SSF48350">
    <property type="entry name" value="GTPase activation domain, GAP"/>
    <property type="match status" value="1"/>
</dbReference>
<dbReference type="GO" id="GO:0050772">
    <property type="term" value="P:positive regulation of axonogenesis"/>
    <property type="evidence" value="ECO:0007669"/>
    <property type="project" value="TreeGrafter"/>
</dbReference>
<evidence type="ECO:0000256" key="1">
    <source>
        <dbReference type="ARBA" id="ARBA00004251"/>
    </source>
</evidence>
<dbReference type="Pfam" id="PF08337">
    <property type="entry name" value="Plexin_cytopl"/>
    <property type="match status" value="1"/>
</dbReference>
<dbReference type="Pfam" id="PF01833">
    <property type="entry name" value="TIG"/>
    <property type="match status" value="2"/>
</dbReference>
<dbReference type="GO" id="GO:0007162">
    <property type="term" value="P:negative regulation of cell adhesion"/>
    <property type="evidence" value="ECO:0007669"/>
    <property type="project" value="TreeGrafter"/>
</dbReference>
<evidence type="ECO:0000256" key="5">
    <source>
        <dbReference type="ARBA" id="ARBA00022729"/>
    </source>
</evidence>
<reference evidence="17" key="2">
    <citation type="submission" date="2023-03" db="EMBL/GenBank/DDBJ databases">
        <authorList>
            <consortium name="Wellcome Sanger Institute Data Sharing"/>
        </authorList>
    </citation>
    <scope>NUCLEOTIDE SEQUENCE [LARGE SCALE GENOMIC DNA]</scope>
</reference>
<evidence type="ECO:0000259" key="15">
    <source>
        <dbReference type="PROSITE" id="PS51004"/>
    </source>
</evidence>
<dbReference type="SMART" id="SM00423">
    <property type="entry name" value="PSI"/>
    <property type="match status" value="2"/>
</dbReference>
<name>A0AAX7U4E4_ASTCA</name>
<dbReference type="InterPro" id="IPR001627">
    <property type="entry name" value="Semap_dom"/>
</dbReference>
<dbReference type="Pfam" id="PF01403">
    <property type="entry name" value="Sema"/>
    <property type="match status" value="1"/>
</dbReference>
<dbReference type="InterPro" id="IPR014756">
    <property type="entry name" value="Ig_E-set"/>
</dbReference>
<protein>
    <recommendedName>
        <fullName evidence="15">Sema domain-containing protein</fullName>
    </recommendedName>
</protein>
<evidence type="ECO:0000256" key="14">
    <source>
        <dbReference type="SAM" id="Phobius"/>
    </source>
</evidence>
<dbReference type="InterPro" id="IPR031148">
    <property type="entry name" value="Plexin"/>
</dbReference>
<reference evidence="16 17" key="1">
    <citation type="submission" date="2018-05" db="EMBL/GenBank/DDBJ databases">
        <authorList>
            <person name="Datahose"/>
        </authorList>
    </citation>
    <scope>NUCLEOTIDE SEQUENCE</scope>
</reference>
<dbReference type="Gene3D" id="3.10.20.90">
    <property type="entry name" value="Phosphatidylinositol 3-kinase Catalytic Subunit, Chain A, domain 1"/>
    <property type="match status" value="1"/>
</dbReference>
<feature type="compositionally biased region" description="Basic and acidic residues" evidence="13">
    <location>
        <begin position="717"/>
        <end position="731"/>
    </location>
</feature>
<comment type="similarity">
    <text evidence="2">Belongs to the plexin family.</text>
</comment>
<dbReference type="Pfam" id="PF20170">
    <property type="entry name" value="Plexin_RBD"/>
    <property type="match status" value="1"/>
</dbReference>
<dbReference type="InterPro" id="IPR013783">
    <property type="entry name" value="Ig-like_fold"/>
</dbReference>
<dbReference type="InterPro" id="IPR036352">
    <property type="entry name" value="Semap_dom_sf"/>
</dbReference>
<dbReference type="InterPro" id="IPR008936">
    <property type="entry name" value="Rho_GTPase_activation_prot"/>
</dbReference>
<keyword evidence="4 14" id="KW-0812">Transmembrane</keyword>
<dbReference type="GO" id="GO:0017154">
    <property type="term" value="F:semaphorin receptor activity"/>
    <property type="evidence" value="ECO:0007669"/>
    <property type="project" value="InterPro"/>
</dbReference>
<keyword evidence="5" id="KW-0732">Signal</keyword>
<keyword evidence="17" id="KW-1185">Reference proteome</keyword>
<keyword evidence="8 14" id="KW-0472">Membrane</keyword>
<reference evidence="16" key="3">
    <citation type="submission" date="2025-08" db="UniProtKB">
        <authorList>
            <consortium name="Ensembl"/>
        </authorList>
    </citation>
    <scope>IDENTIFICATION</scope>
</reference>
<evidence type="ECO:0000256" key="11">
    <source>
        <dbReference type="ARBA" id="ARBA00023180"/>
    </source>
</evidence>
<dbReference type="InterPro" id="IPR057533">
    <property type="entry name" value="PSI_Plexin-B"/>
</dbReference>
<dbReference type="SMART" id="SM00630">
    <property type="entry name" value="Sema"/>
    <property type="match status" value="1"/>
</dbReference>
<organism evidence="16 17">
    <name type="scientific">Astatotilapia calliptera</name>
    <name type="common">Eastern happy</name>
    <name type="synonym">Chromis callipterus</name>
    <dbReference type="NCBI Taxonomy" id="8154"/>
    <lineage>
        <taxon>Eukaryota</taxon>
        <taxon>Metazoa</taxon>
        <taxon>Chordata</taxon>
        <taxon>Craniata</taxon>
        <taxon>Vertebrata</taxon>
        <taxon>Euteleostomi</taxon>
        <taxon>Actinopterygii</taxon>
        <taxon>Neopterygii</taxon>
        <taxon>Teleostei</taxon>
        <taxon>Neoteleostei</taxon>
        <taxon>Acanthomorphata</taxon>
        <taxon>Ovalentaria</taxon>
        <taxon>Cichlomorphae</taxon>
        <taxon>Cichliformes</taxon>
        <taxon>Cichlidae</taxon>
        <taxon>African cichlids</taxon>
        <taxon>Pseudocrenilabrinae</taxon>
        <taxon>Haplochromini</taxon>
        <taxon>Astatotilapia</taxon>
    </lineage>
</organism>
<keyword evidence="10" id="KW-0675">Receptor</keyword>
<keyword evidence="6" id="KW-0677">Repeat</keyword>
<keyword evidence="3" id="KW-1003">Cell membrane</keyword>
<keyword evidence="7 14" id="KW-1133">Transmembrane helix</keyword>
<dbReference type="PANTHER" id="PTHR22625:SF9">
    <property type="entry name" value="PLEXIN-B2"/>
    <property type="match status" value="1"/>
</dbReference>
<dbReference type="InterPro" id="IPR015943">
    <property type="entry name" value="WD40/YVTN_repeat-like_dom_sf"/>
</dbReference>
<evidence type="ECO:0000256" key="13">
    <source>
        <dbReference type="SAM" id="MobiDB-lite"/>
    </source>
</evidence>